<organism evidence="5 6">
    <name type="scientific">Rhabdobacter roseus</name>
    <dbReference type="NCBI Taxonomy" id="1655419"/>
    <lineage>
        <taxon>Bacteria</taxon>
        <taxon>Pseudomonadati</taxon>
        <taxon>Bacteroidota</taxon>
        <taxon>Cytophagia</taxon>
        <taxon>Cytophagales</taxon>
        <taxon>Cytophagaceae</taxon>
        <taxon>Rhabdobacter</taxon>
    </lineage>
</organism>
<dbReference type="EMBL" id="JACHGF010000012">
    <property type="protein sequence ID" value="MBB5286931.1"/>
    <property type="molecule type" value="Genomic_DNA"/>
</dbReference>
<evidence type="ECO:0000256" key="4">
    <source>
        <dbReference type="HAMAP-Rule" id="MF_00163"/>
    </source>
</evidence>
<evidence type="ECO:0000256" key="2">
    <source>
        <dbReference type="ARBA" id="ARBA00022723"/>
    </source>
</evidence>
<accession>A0A840TSK4</accession>
<comment type="caution">
    <text evidence="5">The sequence shown here is derived from an EMBL/GenBank/DDBJ whole genome shotgun (WGS) entry which is preliminary data.</text>
</comment>
<keyword evidence="4" id="KW-0648">Protein biosynthesis</keyword>
<evidence type="ECO:0000313" key="6">
    <source>
        <dbReference type="Proteomes" id="UP000557307"/>
    </source>
</evidence>
<sequence>MQLPILAYGHAMLRQKTQEVPAHYPGLDALIERMWITLYGANGCGLAAPQVNQPLRLFLVDSQSTYHQLADKDRQGYFAPDDTGLVETFINATIVERSAETWRDTEGCLSIPTLTATVERPWEITIEYFDRAFQKQQKTFAGATARMIQHEYDHTEGILYLDYLKPLKKQLLQNKLRKITAGQVPAKYPMQYVSDTLS</sequence>
<dbReference type="PANTHER" id="PTHR10458">
    <property type="entry name" value="PEPTIDE DEFORMYLASE"/>
    <property type="match status" value="1"/>
</dbReference>
<dbReference type="NCBIfam" id="NF001159">
    <property type="entry name" value="PRK00150.1-3"/>
    <property type="match status" value="1"/>
</dbReference>
<keyword evidence="6" id="KW-1185">Reference proteome</keyword>
<gene>
    <name evidence="4" type="primary">def</name>
    <name evidence="5" type="ORF">HNQ92_005093</name>
</gene>
<comment type="similarity">
    <text evidence="1 4">Belongs to the polypeptide deformylase family.</text>
</comment>
<dbReference type="InterPro" id="IPR036821">
    <property type="entry name" value="Peptide_deformylase_sf"/>
</dbReference>
<dbReference type="EC" id="3.5.1.88" evidence="4"/>
<feature type="binding site" evidence="4">
    <location>
        <position position="154"/>
    </location>
    <ligand>
        <name>Fe cation</name>
        <dbReference type="ChEBI" id="CHEBI:24875"/>
    </ligand>
</feature>
<feature type="binding site" evidence="4">
    <location>
        <position position="108"/>
    </location>
    <ligand>
        <name>Fe cation</name>
        <dbReference type="ChEBI" id="CHEBI:24875"/>
    </ligand>
</feature>
<comment type="cofactor">
    <cofactor evidence="4">
        <name>Fe(2+)</name>
        <dbReference type="ChEBI" id="CHEBI:29033"/>
    </cofactor>
    <text evidence="4">Binds 1 Fe(2+) ion.</text>
</comment>
<dbReference type="InterPro" id="IPR023635">
    <property type="entry name" value="Peptide_deformylase"/>
</dbReference>
<comment type="function">
    <text evidence="4">Removes the formyl group from the N-terminal Met of newly synthesized proteins. Requires at least a dipeptide for an efficient rate of reaction. N-terminal L-methionine is a prerequisite for activity but the enzyme has broad specificity at other positions.</text>
</comment>
<dbReference type="Gene3D" id="3.90.45.10">
    <property type="entry name" value="Peptide deformylase"/>
    <property type="match status" value="1"/>
</dbReference>
<dbReference type="GO" id="GO:0006412">
    <property type="term" value="P:translation"/>
    <property type="evidence" value="ECO:0007669"/>
    <property type="project" value="UniProtKB-UniRule"/>
</dbReference>
<keyword evidence="3 4" id="KW-0378">Hydrolase</keyword>
<dbReference type="NCBIfam" id="TIGR00079">
    <property type="entry name" value="pept_deformyl"/>
    <property type="match status" value="1"/>
</dbReference>
<feature type="binding site" evidence="4">
    <location>
        <position position="150"/>
    </location>
    <ligand>
        <name>Fe cation</name>
        <dbReference type="ChEBI" id="CHEBI:24875"/>
    </ligand>
</feature>
<proteinExistence type="inferred from homology"/>
<comment type="catalytic activity">
    <reaction evidence="4">
        <text>N-terminal N-formyl-L-methionyl-[peptide] + H2O = N-terminal L-methionyl-[peptide] + formate</text>
        <dbReference type="Rhea" id="RHEA:24420"/>
        <dbReference type="Rhea" id="RHEA-COMP:10639"/>
        <dbReference type="Rhea" id="RHEA-COMP:10640"/>
        <dbReference type="ChEBI" id="CHEBI:15377"/>
        <dbReference type="ChEBI" id="CHEBI:15740"/>
        <dbReference type="ChEBI" id="CHEBI:49298"/>
        <dbReference type="ChEBI" id="CHEBI:64731"/>
        <dbReference type="EC" id="3.5.1.88"/>
    </reaction>
</comment>
<dbReference type="RefSeq" id="WP_184178536.1">
    <property type="nucleotide sequence ID" value="NZ_JACHGF010000012.1"/>
</dbReference>
<dbReference type="SUPFAM" id="SSF56420">
    <property type="entry name" value="Peptide deformylase"/>
    <property type="match status" value="1"/>
</dbReference>
<dbReference type="Proteomes" id="UP000557307">
    <property type="component" value="Unassembled WGS sequence"/>
</dbReference>
<reference evidence="5 6" key="1">
    <citation type="submission" date="2020-08" db="EMBL/GenBank/DDBJ databases">
        <title>Genomic Encyclopedia of Type Strains, Phase IV (KMG-IV): sequencing the most valuable type-strain genomes for metagenomic binning, comparative biology and taxonomic classification.</title>
        <authorList>
            <person name="Goeker M."/>
        </authorList>
    </citation>
    <scope>NUCLEOTIDE SEQUENCE [LARGE SCALE GENOMIC DNA]</scope>
    <source>
        <strain evidence="5 6">DSM 105074</strain>
    </source>
</reference>
<protein>
    <recommendedName>
        <fullName evidence="4">Peptide deformylase</fullName>
        <shortName evidence="4">PDF</shortName>
        <ecNumber evidence="4">3.5.1.88</ecNumber>
    </recommendedName>
    <alternativeName>
        <fullName evidence="4">Polypeptide deformylase</fullName>
    </alternativeName>
</protein>
<name>A0A840TSK4_9BACT</name>
<evidence type="ECO:0000256" key="3">
    <source>
        <dbReference type="ARBA" id="ARBA00022801"/>
    </source>
</evidence>
<dbReference type="PANTHER" id="PTHR10458:SF22">
    <property type="entry name" value="PEPTIDE DEFORMYLASE"/>
    <property type="match status" value="1"/>
</dbReference>
<dbReference type="HAMAP" id="MF_00163">
    <property type="entry name" value="Pep_deformylase"/>
    <property type="match status" value="1"/>
</dbReference>
<dbReference type="GO" id="GO:0046872">
    <property type="term" value="F:metal ion binding"/>
    <property type="evidence" value="ECO:0007669"/>
    <property type="project" value="UniProtKB-KW"/>
</dbReference>
<dbReference type="GO" id="GO:0042586">
    <property type="term" value="F:peptide deformylase activity"/>
    <property type="evidence" value="ECO:0007669"/>
    <property type="project" value="UniProtKB-UniRule"/>
</dbReference>
<evidence type="ECO:0000313" key="5">
    <source>
        <dbReference type="EMBL" id="MBB5286931.1"/>
    </source>
</evidence>
<keyword evidence="4" id="KW-0408">Iron</keyword>
<keyword evidence="2 4" id="KW-0479">Metal-binding</keyword>
<feature type="active site" evidence="4">
    <location>
        <position position="151"/>
    </location>
</feature>
<dbReference type="AlphaFoldDB" id="A0A840TSK4"/>
<dbReference type="PRINTS" id="PR01576">
    <property type="entry name" value="PDEFORMYLASE"/>
</dbReference>
<dbReference type="CDD" id="cd00487">
    <property type="entry name" value="Pep_deformylase"/>
    <property type="match status" value="1"/>
</dbReference>
<dbReference type="PIRSF" id="PIRSF004749">
    <property type="entry name" value="Pep_def"/>
    <property type="match status" value="1"/>
</dbReference>
<dbReference type="Pfam" id="PF01327">
    <property type="entry name" value="Pep_deformylase"/>
    <property type="match status" value="1"/>
</dbReference>
<evidence type="ECO:0000256" key="1">
    <source>
        <dbReference type="ARBA" id="ARBA00010759"/>
    </source>
</evidence>